<dbReference type="Proteomes" id="UP000806528">
    <property type="component" value="Unassembled WGS sequence"/>
</dbReference>
<evidence type="ECO:0008006" key="4">
    <source>
        <dbReference type="Google" id="ProtNLM"/>
    </source>
</evidence>
<feature type="chain" id="PRO_5045715610" description="Secreted protein" evidence="1">
    <location>
        <begin position="30"/>
        <end position="78"/>
    </location>
</feature>
<evidence type="ECO:0000313" key="2">
    <source>
        <dbReference type="EMBL" id="MBE3001972.1"/>
    </source>
</evidence>
<keyword evidence="3" id="KW-1185">Reference proteome</keyword>
<accession>A0ABR9PDQ2</accession>
<evidence type="ECO:0000313" key="3">
    <source>
        <dbReference type="Proteomes" id="UP000806528"/>
    </source>
</evidence>
<protein>
    <recommendedName>
        <fullName evidence="4">Secreted protein</fullName>
    </recommendedName>
</protein>
<proteinExistence type="predicted"/>
<organism evidence="2 3">
    <name type="scientific">Nocardiopsis coralli</name>
    <dbReference type="NCBI Taxonomy" id="2772213"/>
    <lineage>
        <taxon>Bacteria</taxon>
        <taxon>Bacillati</taxon>
        <taxon>Actinomycetota</taxon>
        <taxon>Actinomycetes</taxon>
        <taxon>Streptosporangiales</taxon>
        <taxon>Nocardiopsidaceae</taxon>
        <taxon>Nocardiopsis</taxon>
    </lineage>
</organism>
<dbReference type="EMBL" id="JADBGI010000031">
    <property type="protein sequence ID" value="MBE3001972.1"/>
    <property type="molecule type" value="Genomic_DNA"/>
</dbReference>
<evidence type="ECO:0000256" key="1">
    <source>
        <dbReference type="SAM" id="SignalP"/>
    </source>
</evidence>
<name>A0ABR9PDQ2_9ACTN</name>
<dbReference type="RefSeq" id="WP_193124565.1">
    <property type="nucleotide sequence ID" value="NZ_JADBGI010000031.1"/>
</dbReference>
<reference evidence="2 3" key="1">
    <citation type="submission" date="2020-09" db="EMBL/GenBank/DDBJ databases">
        <title>Diversity and distribution of actinomycetes associated with coral in the coast of Hainan.</title>
        <authorList>
            <person name="Li F."/>
        </authorList>
    </citation>
    <scope>NUCLEOTIDE SEQUENCE [LARGE SCALE GENOMIC DNA]</scope>
    <source>
        <strain evidence="2 3">HNM0947</strain>
    </source>
</reference>
<sequence length="78" mass="8472">MTWTQRIAGGLAVGAAALALPFAASPASAADWHLAGGFGDYDQCMSEGHSYVHEEDNNHDYTEFKCEPNGSAWQVWVR</sequence>
<keyword evidence="1" id="KW-0732">Signal</keyword>
<comment type="caution">
    <text evidence="2">The sequence shown here is derived from an EMBL/GenBank/DDBJ whole genome shotgun (WGS) entry which is preliminary data.</text>
</comment>
<feature type="signal peptide" evidence="1">
    <location>
        <begin position="1"/>
        <end position="29"/>
    </location>
</feature>
<gene>
    <name evidence="2" type="ORF">IDM40_25225</name>
</gene>